<organism evidence="3 4">
    <name type="scientific">Coniophora puteana (strain RWD-64-598)</name>
    <name type="common">Brown rot fungus</name>
    <dbReference type="NCBI Taxonomy" id="741705"/>
    <lineage>
        <taxon>Eukaryota</taxon>
        <taxon>Fungi</taxon>
        <taxon>Dikarya</taxon>
        <taxon>Basidiomycota</taxon>
        <taxon>Agaricomycotina</taxon>
        <taxon>Agaricomycetes</taxon>
        <taxon>Agaricomycetidae</taxon>
        <taxon>Boletales</taxon>
        <taxon>Coniophorineae</taxon>
        <taxon>Coniophoraceae</taxon>
        <taxon>Coniophora</taxon>
    </lineage>
</organism>
<feature type="transmembrane region" description="Helical" evidence="1">
    <location>
        <begin position="220"/>
        <end position="240"/>
    </location>
</feature>
<keyword evidence="1" id="KW-0472">Membrane</keyword>
<feature type="transmembrane region" description="Helical" evidence="1">
    <location>
        <begin position="61"/>
        <end position="79"/>
    </location>
</feature>
<dbReference type="InterPro" id="IPR045340">
    <property type="entry name" value="DUF6533"/>
</dbReference>
<keyword evidence="4" id="KW-1185">Reference proteome</keyword>
<sequence>MTTVCHEVSWYWCNFLLDTQAEGFAYAAIATLVFYDWSIFLGQEADLIWRRQWTFSKFMYIALRTLGMIYGLANVFYYAPWHITDSSCVAFSWIIPLSEALGFTVIQFVMIVRLYAMSGRSKALLAMLLLGYTIAQGILYANTIRNAIRLGNSAADLTPLGYPGVCLAMYHVYIVPLLRGQYVSLLTLEVLMLGVSLYFFRKHLKHSRGHRGTWSTTNVFVLLVRDNILYFVLTAAIFLSESLSELPTNWGPEKHIAFDVFNAVFSGIVVGVVGPHLILSILHHHAISIRGGPSIGLTDMSTMHFTTPRESTHGPVAVKSRGDVVSDVWV</sequence>
<dbReference type="KEGG" id="cput:CONPUDRAFT_170387"/>
<dbReference type="EMBL" id="JH711596">
    <property type="protein sequence ID" value="EIW74011.1"/>
    <property type="molecule type" value="Genomic_DNA"/>
</dbReference>
<feature type="transmembrane region" description="Helical" evidence="1">
    <location>
        <begin position="182"/>
        <end position="200"/>
    </location>
</feature>
<feature type="domain" description="DUF6533" evidence="2">
    <location>
        <begin position="25"/>
        <end position="69"/>
    </location>
</feature>
<evidence type="ECO:0000259" key="2">
    <source>
        <dbReference type="Pfam" id="PF20151"/>
    </source>
</evidence>
<dbReference type="AlphaFoldDB" id="R7SCW1"/>
<feature type="transmembrane region" description="Helical" evidence="1">
    <location>
        <begin position="91"/>
        <end position="116"/>
    </location>
</feature>
<dbReference type="Pfam" id="PF20151">
    <property type="entry name" value="DUF6533"/>
    <property type="match status" value="1"/>
</dbReference>
<evidence type="ECO:0000313" key="3">
    <source>
        <dbReference type="EMBL" id="EIW74011.1"/>
    </source>
</evidence>
<dbReference type="OMA" id="HHAISIR"/>
<evidence type="ECO:0000313" key="4">
    <source>
        <dbReference type="Proteomes" id="UP000053558"/>
    </source>
</evidence>
<reference evidence="4" key="1">
    <citation type="journal article" date="2012" name="Science">
        <title>The Paleozoic origin of enzymatic lignin decomposition reconstructed from 31 fungal genomes.</title>
        <authorList>
            <person name="Floudas D."/>
            <person name="Binder M."/>
            <person name="Riley R."/>
            <person name="Barry K."/>
            <person name="Blanchette R.A."/>
            <person name="Henrissat B."/>
            <person name="Martinez A.T."/>
            <person name="Otillar R."/>
            <person name="Spatafora J.W."/>
            <person name="Yadav J.S."/>
            <person name="Aerts A."/>
            <person name="Benoit I."/>
            <person name="Boyd A."/>
            <person name="Carlson A."/>
            <person name="Copeland A."/>
            <person name="Coutinho P.M."/>
            <person name="de Vries R.P."/>
            <person name="Ferreira P."/>
            <person name="Findley K."/>
            <person name="Foster B."/>
            <person name="Gaskell J."/>
            <person name="Glotzer D."/>
            <person name="Gorecki P."/>
            <person name="Heitman J."/>
            <person name="Hesse C."/>
            <person name="Hori C."/>
            <person name="Igarashi K."/>
            <person name="Jurgens J.A."/>
            <person name="Kallen N."/>
            <person name="Kersten P."/>
            <person name="Kohler A."/>
            <person name="Kuees U."/>
            <person name="Kumar T.K.A."/>
            <person name="Kuo A."/>
            <person name="LaButti K."/>
            <person name="Larrondo L.F."/>
            <person name="Lindquist E."/>
            <person name="Ling A."/>
            <person name="Lombard V."/>
            <person name="Lucas S."/>
            <person name="Lundell T."/>
            <person name="Martin R."/>
            <person name="McLaughlin D.J."/>
            <person name="Morgenstern I."/>
            <person name="Morin E."/>
            <person name="Murat C."/>
            <person name="Nagy L.G."/>
            <person name="Nolan M."/>
            <person name="Ohm R.A."/>
            <person name="Patyshakuliyeva A."/>
            <person name="Rokas A."/>
            <person name="Ruiz-Duenas F.J."/>
            <person name="Sabat G."/>
            <person name="Salamov A."/>
            <person name="Samejima M."/>
            <person name="Schmutz J."/>
            <person name="Slot J.C."/>
            <person name="St John F."/>
            <person name="Stenlid J."/>
            <person name="Sun H."/>
            <person name="Sun S."/>
            <person name="Syed K."/>
            <person name="Tsang A."/>
            <person name="Wiebenga A."/>
            <person name="Young D."/>
            <person name="Pisabarro A."/>
            <person name="Eastwood D.C."/>
            <person name="Martin F."/>
            <person name="Cullen D."/>
            <person name="Grigoriev I.V."/>
            <person name="Hibbett D.S."/>
        </authorList>
    </citation>
    <scope>NUCLEOTIDE SEQUENCE [LARGE SCALE GENOMIC DNA]</scope>
    <source>
        <strain evidence="4">RWD-64-598 SS2</strain>
    </source>
</reference>
<gene>
    <name evidence="3" type="ORF">CONPUDRAFT_170387</name>
</gene>
<feature type="transmembrane region" description="Helical" evidence="1">
    <location>
        <begin position="24"/>
        <end position="41"/>
    </location>
</feature>
<proteinExistence type="predicted"/>
<dbReference type="Proteomes" id="UP000053558">
    <property type="component" value="Unassembled WGS sequence"/>
</dbReference>
<feature type="transmembrane region" description="Helical" evidence="1">
    <location>
        <begin position="123"/>
        <end position="141"/>
    </location>
</feature>
<keyword evidence="1" id="KW-0812">Transmembrane</keyword>
<evidence type="ECO:0000256" key="1">
    <source>
        <dbReference type="SAM" id="Phobius"/>
    </source>
</evidence>
<dbReference type="RefSeq" id="XP_007775835.1">
    <property type="nucleotide sequence ID" value="XM_007777645.1"/>
</dbReference>
<protein>
    <recommendedName>
        <fullName evidence="2">DUF6533 domain-containing protein</fullName>
    </recommendedName>
</protein>
<accession>R7SCW1</accession>
<keyword evidence="1" id="KW-1133">Transmembrane helix</keyword>
<dbReference type="OrthoDB" id="3349377at2759"/>
<feature type="transmembrane region" description="Helical" evidence="1">
    <location>
        <begin position="260"/>
        <end position="282"/>
    </location>
</feature>
<dbReference type="GeneID" id="19206442"/>
<name>R7SCW1_CONPW</name>